<dbReference type="PANTHER" id="PTHR46268:SF15">
    <property type="entry name" value="UNIVERSAL STRESS PROTEIN HP_0031"/>
    <property type="match status" value="1"/>
</dbReference>
<dbReference type="CDD" id="cd00293">
    <property type="entry name" value="USP-like"/>
    <property type="match status" value="1"/>
</dbReference>
<evidence type="ECO:0000313" key="4">
    <source>
        <dbReference type="EMBL" id="RIJ52483.1"/>
    </source>
</evidence>
<proteinExistence type="inferred from homology"/>
<dbReference type="PANTHER" id="PTHR46268">
    <property type="entry name" value="STRESS RESPONSE PROTEIN NHAX"/>
    <property type="match status" value="1"/>
</dbReference>
<name>A0A399TEQ4_9MICO</name>
<dbReference type="InterPro" id="IPR014729">
    <property type="entry name" value="Rossmann-like_a/b/a_fold"/>
</dbReference>
<feature type="region of interest" description="Disordered" evidence="2">
    <location>
        <begin position="290"/>
        <end position="311"/>
    </location>
</feature>
<gene>
    <name evidence="4" type="ORF">DZG00_04755</name>
</gene>
<dbReference type="Pfam" id="PF00582">
    <property type="entry name" value="Usp"/>
    <property type="match status" value="2"/>
</dbReference>
<feature type="compositionally biased region" description="Low complexity" evidence="2">
    <location>
        <begin position="290"/>
        <end position="305"/>
    </location>
</feature>
<dbReference type="EMBL" id="QWGT01000042">
    <property type="protein sequence ID" value="RIJ52483.1"/>
    <property type="molecule type" value="Genomic_DNA"/>
</dbReference>
<dbReference type="RefSeq" id="WP_119455421.1">
    <property type="nucleotide sequence ID" value="NZ_QWGT01000042.1"/>
</dbReference>
<dbReference type="Gene3D" id="3.40.50.620">
    <property type="entry name" value="HUPs"/>
    <property type="match status" value="2"/>
</dbReference>
<comment type="caution">
    <text evidence="4">The sequence shown here is derived from an EMBL/GenBank/DDBJ whole genome shotgun (WGS) entry which is preliminary data.</text>
</comment>
<accession>A0A399TEQ4</accession>
<evidence type="ECO:0000256" key="2">
    <source>
        <dbReference type="SAM" id="MobiDB-lite"/>
    </source>
</evidence>
<keyword evidence="5" id="KW-1185">Reference proteome</keyword>
<dbReference type="AlphaFoldDB" id="A0A399TEQ4"/>
<evidence type="ECO:0000313" key="5">
    <source>
        <dbReference type="Proteomes" id="UP000266484"/>
    </source>
</evidence>
<dbReference type="Proteomes" id="UP000266484">
    <property type="component" value="Unassembled WGS sequence"/>
</dbReference>
<dbReference type="InterPro" id="IPR006016">
    <property type="entry name" value="UspA"/>
</dbReference>
<feature type="domain" description="UspA" evidence="3">
    <location>
        <begin position="27"/>
        <end position="157"/>
    </location>
</feature>
<evidence type="ECO:0000259" key="3">
    <source>
        <dbReference type="Pfam" id="PF00582"/>
    </source>
</evidence>
<comment type="similarity">
    <text evidence="1">Belongs to the universal stress protein A family.</text>
</comment>
<dbReference type="SUPFAM" id="SSF52402">
    <property type="entry name" value="Adenine nucleotide alpha hydrolases-like"/>
    <property type="match status" value="2"/>
</dbReference>
<sequence>MVDETMTARTDAEGIRVADSPGRIAARCVVGYDGSAASVTALGWAVSRAVRSGGEVQLVGVVDDDAGAMGAAYAQQSARDLGALLSAAAARVASAHPGLAVTTRLATGAVAPSLAAVDEDDVLVVGSDKTGYARGRLYGVRSVQLASLVPGPLVVVPSADLRLRDGVVVALDGTAASDALARAGAQEASAAGSRVSIVHAVPQEGGADARHLGDAVLHRALDVAHEVDPGLEVTRHLTSRRPAEAILNLARDRALLVIGRSRRTPSPGIGGTLHEVLINANVPVMILPDAPAASAPRTPETAPRTTETEEA</sequence>
<organism evidence="4 5">
    <name type="scientific">Clavibacter lycopersici</name>
    <dbReference type="NCBI Taxonomy" id="2301718"/>
    <lineage>
        <taxon>Bacteria</taxon>
        <taxon>Bacillati</taxon>
        <taxon>Actinomycetota</taxon>
        <taxon>Actinomycetes</taxon>
        <taxon>Micrococcales</taxon>
        <taxon>Microbacteriaceae</taxon>
        <taxon>Clavibacter</taxon>
    </lineage>
</organism>
<evidence type="ECO:0000256" key="1">
    <source>
        <dbReference type="ARBA" id="ARBA00008791"/>
    </source>
</evidence>
<protein>
    <recommendedName>
        <fullName evidence="3">UspA domain-containing protein</fullName>
    </recommendedName>
</protein>
<reference evidence="4 5" key="1">
    <citation type="submission" date="2018-08" db="EMBL/GenBank/DDBJ databases">
        <title>Genome Sequence of Clavibacter michiganensis Subspecies type strains, and the Atypical Peach-Colored Strains Isolated from Tomato.</title>
        <authorList>
            <person name="Osdaghi E."/>
            <person name="Portier P."/>
            <person name="Briand M."/>
            <person name="Jacques M.-A."/>
        </authorList>
    </citation>
    <scope>NUCLEOTIDE SEQUENCE [LARGE SCALE GENOMIC DNA]</scope>
    <source>
        <strain evidence="4 5">CFBP 8615</strain>
    </source>
</reference>
<feature type="domain" description="UspA" evidence="3">
    <location>
        <begin position="167"/>
        <end position="288"/>
    </location>
</feature>